<dbReference type="EMBL" id="JAMFTH010000005">
    <property type="protein sequence ID" value="MCP8900332.1"/>
    <property type="molecule type" value="Genomic_DNA"/>
</dbReference>
<reference evidence="8" key="2">
    <citation type="submission" date="2023-01" db="EMBL/GenBank/DDBJ databases">
        <title>Gilvimarinus xylanilyticus HB14 isolated from Caulerpa lentillifera aquaculture base in Hainan, China.</title>
        <authorList>
            <person name="Zhang Y.-J."/>
        </authorList>
    </citation>
    <scope>NUCLEOTIDE SEQUENCE</scope>
    <source>
        <strain evidence="8">HB14</strain>
    </source>
</reference>
<dbReference type="InterPro" id="IPR051791">
    <property type="entry name" value="Pra-immunoreactive"/>
</dbReference>
<keyword evidence="9" id="KW-1185">Reference proteome</keyword>
<evidence type="ECO:0000256" key="1">
    <source>
        <dbReference type="ARBA" id="ARBA00004651"/>
    </source>
</evidence>
<feature type="transmembrane region" description="Helical" evidence="6">
    <location>
        <begin position="90"/>
        <end position="115"/>
    </location>
</feature>
<evidence type="ECO:0000313" key="8">
    <source>
        <dbReference type="EMBL" id="MCP8900332.1"/>
    </source>
</evidence>
<dbReference type="RefSeq" id="WP_253968628.1">
    <property type="nucleotide sequence ID" value="NZ_JAMFTH010000005.1"/>
</dbReference>
<comment type="subcellular location">
    <subcellularLocation>
        <location evidence="1">Cell membrane</location>
        <topology evidence="1">Multi-pass membrane protein</topology>
    </subcellularLocation>
</comment>
<comment type="caution">
    <text evidence="8">The sequence shown here is derived from an EMBL/GenBank/DDBJ whole genome shotgun (WGS) entry which is preliminary data.</text>
</comment>
<dbReference type="PANTHER" id="PTHR36115">
    <property type="entry name" value="PROLINE-RICH ANTIGEN HOMOLOG-RELATED"/>
    <property type="match status" value="1"/>
</dbReference>
<keyword evidence="4 6" id="KW-1133">Transmembrane helix</keyword>
<dbReference type="Pfam" id="PF06271">
    <property type="entry name" value="RDD"/>
    <property type="match status" value="1"/>
</dbReference>
<name>A0A9X2I7N7_9GAMM</name>
<dbReference type="Proteomes" id="UP001139319">
    <property type="component" value="Unassembled WGS sequence"/>
</dbReference>
<protein>
    <submittedName>
        <fullName evidence="8">RDD family protein</fullName>
    </submittedName>
</protein>
<evidence type="ECO:0000256" key="3">
    <source>
        <dbReference type="ARBA" id="ARBA00022692"/>
    </source>
</evidence>
<feature type="domain" description="RDD" evidence="7">
    <location>
        <begin position="258"/>
        <end position="332"/>
    </location>
</feature>
<keyword evidence="5 6" id="KW-0472">Membrane</keyword>
<accession>A0A9X2I7N7</accession>
<evidence type="ECO:0000256" key="2">
    <source>
        <dbReference type="ARBA" id="ARBA00022475"/>
    </source>
</evidence>
<feature type="transmembrane region" description="Helical" evidence="6">
    <location>
        <begin position="44"/>
        <end position="69"/>
    </location>
</feature>
<dbReference type="GO" id="GO:0005886">
    <property type="term" value="C:plasma membrane"/>
    <property type="evidence" value="ECO:0007669"/>
    <property type="project" value="UniProtKB-SubCell"/>
</dbReference>
<evidence type="ECO:0000256" key="5">
    <source>
        <dbReference type="ARBA" id="ARBA00023136"/>
    </source>
</evidence>
<evidence type="ECO:0000256" key="4">
    <source>
        <dbReference type="ARBA" id="ARBA00022989"/>
    </source>
</evidence>
<evidence type="ECO:0000256" key="6">
    <source>
        <dbReference type="SAM" id="Phobius"/>
    </source>
</evidence>
<keyword evidence="3 6" id="KW-0812">Transmembrane</keyword>
<reference evidence="8" key="1">
    <citation type="submission" date="2022-05" db="EMBL/GenBank/DDBJ databases">
        <authorList>
            <person name="Sun H.-N."/>
        </authorList>
    </citation>
    <scope>NUCLEOTIDE SEQUENCE</scope>
    <source>
        <strain evidence="8">HB14</strain>
    </source>
</reference>
<evidence type="ECO:0000259" key="7">
    <source>
        <dbReference type="Pfam" id="PF06271"/>
    </source>
</evidence>
<sequence>MTQSAPPDDTQEFITPHALNINTALIGLTLASPWKRLAAIAVDLAFILALSVIPAGFLFLALVLLVLGWRNRRSINLAVIPQSGRARMRVLGKLVLMLAGIALLLATLLGAVVWLKYGERVRQLTTDVVFYGVDLSNEVSAGQALGVNAFLFGASQDIRLSDCTDLDCWENELFYLAVALPDMGISRASAGEIYRRFALLTPLAEPERNSLSEYLSAHYGAQMSDRPDAQEPANAAPNFSPLGWLLALGKDMGLGVSWTAFYFTLFHCVAGGCTPGKRLFGTRVIKLDGSALTIWDSFFRFGGYAAGITTGLLGYLQIYWDPNRQAIQDKIAASVVIDHHRPALTPEQARKLG</sequence>
<keyword evidence="2" id="KW-1003">Cell membrane</keyword>
<organism evidence="8 9">
    <name type="scientific">Gilvimarinus xylanilyticus</name>
    <dbReference type="NCBI Taxonomy" id="2944139"/>
    <lineage>
        <taxon>Bacteria</taxon>
        <taxon>Pseudomonadati</taxon>
        <taxon>Pseudomonadota</taxon>
        <taxon>Gammaproteobacteria</taxon>
        <taxon>Cellvibrionales</taxon>
        <taxon>Cellvibrionaceae</taxon>
        <taxon>Gilvimarinus</taxon>
    </lineage>
</organism>
<dbReference type="PANTHER" id="PTHR36115:SF6">
    <property type="entry name" value="PROLINE-RICH ANTIGEN HOMOLOG"/>
    <property type="match status" value="1"/>
</dbReference>
<proteinExistence type="predicted"/>
<dbReference type="AlphaFoldDB" id="A0A9X2I7N7"/>
<evidence type="ECO:0000313" key="9">
    <source>
        <dbReference type="Proteomes" id="UP001139319"/>
    </source>
</evidence>
<gene>
    <name evidence="8" type="ORF">M6D89_13590</name>
</gene>
<dbReference type="InterPro" id="IPR010432">
    <property type="entry name" value="RDD"/>
</dbReference>